<proteinExistence type="predicted"/>
<dbReference type="EMBL" id="CP040916">
    <property type="protein sequence ID" value="QDQ16035.1"/>
    <property type="molecule type" value="Genomic_DNA"/>
</dbReference>
<dbReference type="AlphaFoldDB" id="A0A516RK89"/>
<evidence type="ECO:0000256" key="1">
    <source>
        <dbReference type="SAM" id="MobiDB-lite"/>
    </source>
</evidence>
<dbReference type="Proteomes" id="UP000316806">
    <property type="component" value="Chromosome"/>
</dbReference>
<organism evidence="3 4">
    <name type="scientific">Streptomyces spectabilis</name>
    <dbReference type="NCBI Taxonomy" id="68270"/>
    <lineage>
        <taxon>Bacteria</taxon>
        <taxon>Bacillati</taxon>
        <taxon>Actinomycetota</taxon>
        <taxon>Actinomycetes</taxon>
        <taxon>Kitasatosporales</taxon>
        <taxon>Streptomycetaceae</taxon>
        <taxon>Streptomyces</taxon>
    </lineage>
</organism>
<evidence type="ECO:0000313" key="3">
    <source>
        <dbReference type="EMBL" id="QDQ16035.1"/>
    </source>
</evidence>
<dbReference type="PANTHER" id="PTHR31867">
    <property type="entry name" value="EXPANSIN-A15"/>
    <property type="match status" value="1"/>
</dbReference>
<dbReference type="InterPro" id="IPR036908">
    <property type="entry name" value="RlpA-like_sf"/>
</dbReference>
<gene>
    <name evidence="3" type="ORF">FH965_40400</name>
</gene>
<dbReference type="Pfam" id="PF03330">
    <property type="entry name" value="DPBB_1"/>
    <property type="match status" value="1"/>
</dbReference>
<sequence length="90" mass="9883">MRTAGHDSRSGARAPWDACPASLRSRSWSPASAPPNWALPSDNGGWCNPPRRHFELSQPAFSQIADVRQGIVPISLPRRMPTAPHRCATR</sequence>
<dbReference type="InterPro" id="IPR009009">
    <property type="entry name" value="RlpA-like_DPBB"/>
</dbReference>
<evidence type="ECO:0000313" key="4">
    <source>
        <dbReference type="Proteomes" id="UP000316806"/>
    </source>
</evidence>
<evidence type="ECO:0000259" key="2">
    <source>
        <dbReference type="SMART" id="SM00837"/>
    </source>
</evidence>
<feature type="compositionally biased region" description="Basic and acidic residues" evidence="1">
    <location>
        <begin position="1"/>
        <end position="10"/>
    </location>
</feature>
<feature type="region of interest" description="Disordered" evidence="1">
    <location>
        <begin position="1"/>
        <end position="35"/>
    </location>
</feature>
<dbReference type="InterPro" id="IPR007112">
    <property type="entry name" value="Expansin/allergen_DPBB_dom"/>
</dbReference>
<accession>A0A516RK89</accession>
<name>A0A516RK89_STRST</name>
<protein>
    <recommendedName>
        <fullName evidence="2">Expansin-like EG45 domain-containing protein</fullName>
    </recommendedName>
</protein>
<dbReference type="InterPro" id="IPR002963">
    <property type="entry name" value="Expansin"/>
</dbReference>
<feature type="domain" description="Expansin-like EG45" evidence="2">
    <location>
        <begin position="1"/>
        <end position="76"/>
    </location>
</feature>
<dbReference type="SUPFAM" id="SSF50685">
    <property type="entry name" value="Barwin-like endoglucanases"/>
    <property type="match status" value="1"/>
</dbReference>
<reference evidence="3 4" key="1">
    <citation type="journal article" date="2019" name="J. Ind. Microbiol. Biotechnol.">
        <title>The complete genomic sequence of Streptomyces spectabilis NRRL-2792 and identification of secondary metabolite biosynthetic gene clusters.</title>
        <authorList>
            <person name="Sinha A."/>
            <person name="Phillips-Salemka S."/>
            <person name="Niraula T.A."/>
            <person name="Short K.A."/>
            <person name="Niraula N.P."/>
        </authorList>
    </citation>
    <scope>NUCLEOTIDE SEQUENCE [LARGE SCALE GENOMIC DNA]</scope>
    <source>
        <strain evidence="3 4">NRRL 2792</strain>
    </source>
</reference>
<feature type="compositionally biased region" description="Low complexity" evidence="1">
    <location>
        <begin position="20"/>
        <end position="35"/>
    </location>
</feature>
<dbReference type="SMART" id="SM00837">
    <property type="entry name" value="DPBB_1"/>
    <property type="match status" value="1"/>
</dbReference>